<proteinExistence type="predicted"/>
<dbReference type="AlphaFoldDB" id="A0A4Z0QZA6"/>
<reference evidence="1 2" key="1">
    <citation type="submission" date="2019-03" db="EMBL/GenBank/DDBJ databases">
        <title>Draft Genome Sequence of Desulfosporosinus fructosivorans Strain 63.6F, Isolated from Marine Sediment in the Baltic Sea.</title>
        <authorList>
            <person name="Hausmann B."/>
            <person name="Vandieken V."/>
            <person name="Pjevac P."/>
            <person name="Schreck K."/>
            <person name="Herbold C.W."/>
            <person name="Loy A."/>
        </authorList>
    </citation>
    <scope>NUCLEOTIDE SEQUENCE [LARGE SCALE GENOMIC DNA]</scope>
    <source>
        <strain evidence="1 2">63.6F</strain>
    </source>
</reference>
<sequence>MIDRTRDKVPVPFRSHEKSEEVVTVVLNGSNGQVQTNFFEAWEENIPAEEREYSLTRAKLSPLEGLYQTACRNAEQATQIWAEKIMTQGTWQKEKELAKIAGYYDELAAEIHKKLTGTGDLKKKARLEQQLSATLADRERREKDAVERYGVEVDIRLDHVVAYYIPCLWVKLELAHKDQVRTFTVFYNPLSTEIETPVCERCGRQTISLVPEHDGFVCPECSVGWN</sequence>
<protein>
    <submittedName>
        <fullName evidence="1">Uncharacterized protein</fullName>
    </submittedName>
</protein>
<name>A0A4Z0QZA6_9FIRM</name>
<dbReference type="EMBL" id="SPQQ01000011">
    <property type="protein sequence ID" value="TGE35784.1"/>
    <property type="molecule type" value="Genomic_DNA"/>
</dbReference>
<dbReference type="Proteomes" id="UP000298460">
    <property type="component" value="Unassembled WGS sequence"/>
</dbReference>
<gene>
    <name evidence="1" type="ORF">E4K67_23790</name>
</gene>
<organism evidence="1 2">
    <name type="scientific">Desulfosporosinus fructosivorans</name>
    <dbReference type="NCBI Taxonomy" id="2018669"/>
    <lineage>
        <taxon>Bacteria</taxon>
        <taxon>Bacillati</taxon>
        <taxon>Bacillota</taxon>
        <taxon>Clostridia</taxon>
        <taxon>Eubacteriales</taxon>
        <taxon>Desulfitobacteriaceae</taxon>
        <taxon>Desulfosporosinus</taxon>
    </lineage>
</organism>
<keyword evidence="2" id="KW-1185">Reference proteome</keyword>
<evidence type="ECO:0000313" key="1">
    <source>
        <dbReference type="EMBL" id="TGE35784.1"/>
    </source>
</evidence>
<evidence type="ECO:0000313" key="2">
    <source>
        <dbReference type="Proteomes" id="UP000298460"/>
    </source>
</evidence>
<comment type="caution">
    <text evidence="1">The sequence shown here is derived from an EMBL/GenBank/DDBJ whole genome shotgun (WGS) entry which is preliminary data.</text>
</comment>
<accession>A0A4Z0QZA6</accession>